<protein>
    <submittedName>
        <fullName evidence="1">Uncharacterized protein</fullName>
    </submittedName>
</protein>
<proteinExistence type="predicted"/>
<evidence type="ECO:0000313" key="1">
    <source>
        <dbReference type="EMBL" id="CEK60994.1"/>
    </source>
</evidence>
<dbReference type="EMBL" id="HACG01014129">
    <property type="protein sequence ID" value="CEK60994.1"/>
    <property type="molecule type" value="Transcribed_RNA"/>
</dbReference>
<organism evidence="1">
    <name type="scientific">Arion vulgaris</name>
    <dbReference type="NCBI Taxonomy" id="1028688"/>
    <lineage>
        <taxon>Eukaryota</taxon>
        <taxon>Metazoa</taxon>
        <taxon>Spiralia</taxon>
        <taxon>Lophotrochozoa</taxon>
        <taxon>Mollusca</taxon>
        <taxon>Gastropoda</taxon>
        <taxon>Heterobranchia</taxon>
        <taxon>Euthyneura</taxon>
        <taxon>Panpulmonata</taxon>
        <taxon>Eupulmonata</taxon>
        <taxon>Stylommatophora</taxon>
        <taxon>Helicina</taxon>
        <taxon>Arionoidea</taxon>
        <taxon>Arionidae</taxon>
        <taxon>Arion</taxon>
    </lineage>
</organism>
<name>A0A0B6YXE0_9EUPU</name>
<reference evidence="1" key="1">
    <citation type="submission" date="2014-12" db="EMBL/GenBank/DDBJ databases">
        <title>Insight into the proteome of Arion vulgaris.</title>
        <authorList>
            <person name="Aradska J."/>
            <person name="Bulat T."/>
            <person name="Smidak R."/>
            <person name="Sarate P."/>
            <person name="Gangsoo J."/>
            <person name="Sialana F."/>
            <person name="Bilban M."/>
            <person name="Lubec G."/>
        </authorList>
    </citation>
    <scope>NUCLEOTIDE SEQUENCE</scope>
    <source>
        <tissue evidence="1">Skin</tissue>
    </source>
</reference>
<accession>A0A0B6YXE0</accession>
<sequence length="73" mass="8422">MMSPYSLIFSNYLCLASPVLRARLHVDHFLVNLSEFDAFISNTFKSHRRHSCRGGRATPQLFYQLPALSTRHP</sequence>
<gene>
    <name evidence="1" type="primary">ORF40978</name>
</gene>
<dbReference type="AlphaFoldDB" id="A0A0B6YXE0"/>